<reference evidence="2" key="1">
    <citation type="submission" date="2020-01" db="EMBL/GenBank/DDBJ databases">
        <title>Genome sequence of Kobresia littledalei, the first chromosome-level genome in the family Cyperaceae.</title>
        <authorList>
            <person name="Qu G."/>
        </authorList>
    </citation>
    <scope>NUCLEOTIDE SEQUENCE</scope>
    <source>
        <strain evidence="2">C.B.Clarke</strain>
        <tissue evidence="2">Leaf</tissue>
    </source>
</reference>
<dbReference type="Pfam" id="PF07800">
    <property type="entry name" value="DUF1644"/>
    <property type="match status" value="1"/>
</dbReference>
<dbReference type="InterPro" id="IPR013083">
    <property type="entry name" value="Znf_RING/FYVE/PHD"/>
</dbReference>
<keyword evidence="3" id="KW-1185">Reference proteome</keyword>
<evidence type="ECO:0000313" key="3">
    <source>
        <dbReference type="Proteomes" id="UP000623129"/>
    </source>
</evidence>
<protein>
    <submittedName>
        <fullName evidence="2">Uncharacterized protein</fullName>
    </submittedName>
</protein>
<gene>
    <name evidence="2" type="ORF">FCM35_KLT17256</name>
</gene>
<comment type="caution">
    <text evidence="2">The sequence shown here is derived from an EMBL/GenBank/DDBJ whole genome shotgun (WGS) entry which is preliminary data.</text>
</comment>
<dbReference type="Proteomes" id="UP000623129">
    <property type="component" value="Unassembled WGS sequence"/>
</dbReference>
<dbReference type="InterPro" id="IPR012866">
    <property type="entry name" value="DUF1644"/>
</dbReference>
<feature type="compositionally biased region" description="Basic and acidic residues" evidence="1">
    <location>
        <begin position="252"/>
        <end position="265"/>
    </location>
</feature>
<name>A0A833RQV4_9POAL</name>
<dbReference type="EMBL" id="SWLB01000005">
    <property type="protein sequence ID" value="KAF3338419.1"/>
    <property type="molecule type" value="Genomic_DNA"/>
</dbReference>
<dbReference type="OrthoDB" id="1921166at2759"/>
<accession>A0A833RQV4</accession>
<evidence type="ECO:0000313" key="2">
    <source>
        <dbReference type="EMBL" id="KAF3338419.1"/>
    </source>
</evidence>
<dbReference type="Gene3D" id="3.30.40.10">
    <property type="entry name" value="Zinc/RING finger domain, C3HC4 (zinc finger)"/>
    <property type="match status" value="1"/>
</dbReference>
<dbReference type="AlphaFoldDB" id="A0A833RQV4"/>
<organism evidence="2 3">
    <name type="scientific">Carex littledalei</name>
    <dbReference type="NCBI Taxonomy" id="544730"/>
    <lineage>
        <taxon>Eukaryota</taxon>
        <taxon>Viridiplantae</taxon>
        <taxon>Streptophyta</taxon>
        <taxon>Embryophyta</taxon>
        <taxon>Tracheophyta</taxon>
        <taxon>Spermatophyta</taxon>
        <taxon>Magnoliopsida</taxon>
        <taxon>Liliopsida</taxon>
        <taxon>Poales</taxon>
        <taxon>Cyperaceae</taxon>
        <taxon>Cyperoideae</taxon>
        <taxon>Cariceae</taxon>
        <taxon>Carex</taxon>
        <taxon>Carex subgen. Euthyceras</taxon>
    </lineage>
</organism>
<feature type="region of interest" description="Disordered" evidence="1">
    <location>
        <begin position="252"/>
        <end position="280"/>
    </location>
</feature>
<dbReference type="PANTHER" id="PTHR31197:SF12">
    <property type="entry name" value="OS02G0770600 PROTEIN"/>
    <property type="match status" value="1"/>
</dbReference>
<proteinExistence type="predicted"/>
<evidence type="ECO:0000256" key="1">
    <source>
        <dbReference type="SAM" id="MobiDB-lite"/>
    </source>
</evidence>
<sequence length="317" mass="36254">MARIPKQFATKLSKLTRKIKKKPSETLKIAAEEKRDWEDAVCSVCMERPHNAVLLLCSSHEKGCRPYMCGTGPRLSNCLAQFKKAYSKGQSQIDYSIPGAGPGKESGEVAELACPLCRGQVKGWTVVVPARKYLNRKKRTCAHDNCSFRGSYKQLRNHIKSLHSTVRTRQVDPVQEQRWRALEREREREDVMSAIQSAMPRSVVFGDYVIDMNSSSNNTSDTDSEANQGRRGNGRDLFYFFLREGARLMRMGRDHRENRNSERSRGVGIEGNSRDNAIDLDSDDVESDLWSSDEEVVVPTRRQRGRRRRDRSRVRVL</sequence>
<dbReference type="PANTHER" id="PTHR31197">
    <property type="entry name" value="OS01G0612600 PROTEIN"/>
    <property type="match status" value="1"/>
</dbReference>